<proteinExistence type="predicted"/>
<accession>A0ABN0VFJ1</accession>
<organism evidence="1 2">
    <name type="scientific">Streptomyces polychromogenes</name>
    <dbReference type="NCBI Taxonomy" id="67342"/>
    <lineage>
        <taxon>Bacteria</taxon>
        <taxon>Bacillati</taxon>
        <taxon>Actinomycetota</taxon>
        <taxon>Actinomycetes</taxon>
        <taxon>Kitasatosporales</taxon>
        <taxon>Streptomycetaceae</taxon>
        <taxon>Streptomyces</taxon>
    </lineage>
</organism>
<comment type="caution">
    <text evidence="1">The sequence shown here is derived from an EMBL/GenBank/DDBJ whole genome shotgun (WGS) entry which is preliminary data.</text>
</comment>
<sequence>MGSHFQTVVDLDATPADARALAELGLDWLVREGIVRAGLTPCVLGAPLGHPPGDSWASAVAEAEWEPTEGLRIEAPRRTVFDGGQGEPRYARCPHCAHRVELLDDDWDPVDGAWDPFDAAIDAWRATGLAAVACPGCGRDGELAAWRWEGDQFAFGCLGFEFWDWPEFSPAFLERFARALGGHRLVVVAGKF</sequence>
<evidence type="ECO:0000313" key="1">
    <source>
        <dbReference type="EMBL" id="GAA0296364.1"/>
    </source>
</evidence>
<dbReference type="RefSeq" id="WP_344160706.1">
    <property type="nucleotide sequence ID" value="NZ_BAAABV010000017.1"/>
</dbReference>
<protein>
    <submittedName>
        <fullName evidence="1">Uncharacterized protein</fullName>
    </submittedName>
</protein>
<gene>
    <name evidence="1" type="ORF">GCM10010302_38820</name>
</gene>
<dbReference type="Proteomes" id="UP001501867">
    <property type="component" value="Unassembled WGS sequence"/>
</dbReference>
<evidence type="ECO:0000313" key="2">
    <source>
        <dbReference type="Proteomes" id="UP001501867"/>
    </source>
</evidence>
<reference evidence="1 2" key="1">
    <citation type="journal article" date="2019" name="Int. J. Syst. Evol. Microbiol.">
        <title>The Global Catalogue of Microorganisms (GCM) 10K type strain sequencing project: providing services to taxonomists for standard genome sequencing and annotation.</title>
        <authorList>
            <consortium name="The Broad Institute Genomics Platform"/>
            <consortium name="The Broad Institute Genome Sequencing Center for Infectious Disease"/>
            <person name="Wu L."/>
            <person name="Ma J."/>
        </authorList>
    </citation>
    <scope>NUCLEOTIDE SEQUENCE [LARGE SCALE GENOMIC DNA]</scope>
    <source>
        <strain evidence="1 2">JCM 4505</strain>
    </source>
</reference>
<name>A0ABN0VFJ1_9ACTN</name>
<keyword evidence="2" id="KW-1185">Reference proteome</keyword>
<dbReference type="EMBL" id="BAAABV010000017">
    <property type="protein sequence ID" value="GAA0296364.1"/>
    <property type="molecule type" value="Genomic_DNA"/>
</dbReference>